<dbReference type="PANTHER" id="PTHR10357">
    <property type="entry name" value="ALPHA-AMYLASE FAMILY MEMBER"/>
    <property type="match status" value="1"/>
</dbReference>
<proteinExistence type="predicted"/>
<comment type="caution">
    <text evidence="4">The sequence shown here is derived from an EMBL/GenBank/DDBJ whole genome shotgun (WGS) entry which is preliminary data.</text>
</comment>
<dbReference type="EMBL" id="JBFDAA010000002">
    <property type="protein sequence ID" value="KAL1139481.1"/>
    <property type="molecule type" value="Genomic_DNA"/>
</dbReference>
<evidence type="ECO:0000313" key="5">
    <source>
        <dbReference type="Proteomes" id="UP001558652"/>
    </source>
</evidence>
<dbReference type="Gene3D" id="3.20.20.80">
    <property type="entry name" value="Glycosidases"/>
    <property type="match status" value="1"/>
</dbReference>
<keyword evidence="2" id="KW-1133">Transmembrane helix</keyword>
<dbReference type="InterPro" id="IPR006047">
    <property type="entry name" value="GH13_cat_dom"/>
</dbReference>
<evidence type="ECO:0000256" key="1">
    <source>
        <dbReference type="SAM" id="MobiDB-lite"/>
    </source>
</evidence>
<sequence length="682" mass="75677">MSELEGGGGLFARGAFLVSSGVSGGGDEESISNCPLLTPSPTVADFQHPLAISTTPVLEYDRQLSPSSVDTEASSVPPAGSSADFTQDNVAKGIQAETRRPLVDQCQEGSSSSSSCSVMQDSTASAQLLNCRNYMTLAVDANCQENGGLKPSLVGLTLGKSTQEFGFTSWNWTIIRRWCFWGVMSITVACVCVIIGYITTIPTRCDPPRSWYQGGLIYQIFPASFQDSDSNGIGDFQGIISRIHYLEELGVKGVRLSYIFQTQHYPEYFDKVENLTKLEPNLGTIDDFRLLIETLHSKNISLILDLPLYPFYENMGNSKETMVQHVIINNHILVTPLNKTHLEDIDVPHSQKGPITQVLAYWLSLGVDGFYLYGLENYLSDDHFLSQLNEWKHEMYSYNHGFEKILICTEEVITALKGLKSPINDSEVKLNAILRTFDLVDVRLDPFTRGANSIRNQLLSAQSVLYARPGYPWIYWSLGGIDSSRLASRAPFPNASLGLILASMMLPGSNDLFYGDEIGLQDISDPEGERSDLEHAHSLVPMQWTRITSGIGFTHGSQLPWLPMSKASLPLNSVEIIAAMSLLRDDNPPIYMHALWTNNKLQPNTAIRYADNYVLCIERTYPRRHAFLLAVNFGKNTAIKDLSSIYYGGVVVLDNLGKVGRYIKFQDLTLQSGQVIVTKLDK</sequence>
<dbReference type="AlphaFoldDB" id="A0ABD0YU56"/>
<feature type="transmembrane region" description="Helical" evidence="2">
    <location>
        <begin position="178"/>
        <end position="198"/>
    </location>
</feature>
<reference evidence="4 5" key="1">
    <citation type="submission" date="2024-07" db="EMBL/GenBank/DDBJ databases">
        <title>Chromosome-level genome assembly of the water stick insect Ranatra chinensis (Heteroptera: Nepidae).</title>
        <authorList>
            <person name="Liu X."/>
        </authorList>
    </citation>
    <scope>NUCLEOTIDE SEQUENCE [LARGE SCALE GENOMIC DNA]</scope>
    <source>
        <strain evidence="4">Cailab_2021Rc</strain>
        <tissue evidence="4">Muscle</tissue>
    </source>
</reference>
<evidence type="ECO:0000313" key="4">
    <source>
        <dbReference type="EMBL" id="KAL1139481.1"/>
    </source>
</evidence>
<accession>A0ABD0YU56</accession>
<evidence type="ECO:0000256" key="2">
    <source>
        <dbReference type="SAM" id="Phobius"/>
    </source>
</evidence>
<gene>
    <name evidence="4" type="ORF">AAG570_006465</name>
</gene>
<keyword evidence="5" id="KW-1185">Reference proteome</keyword>
<feature type="region of interest" description="Disordered" evidence="1">
    <location>
        <begin position="62"/>
        <end position="85"/>
    </location>
</feature>
<protein>
    <recommendedName>
        <fullName evidence="3">Glycosyl hydrolase family 13 catalytic domain-containing protein</fullName>
    </recommendedName>
</protein>
<feature type="domain" description="Glycosyl hydrolase family 13 catalytic" evidence="3">
    <location>
        <begin position="219"/>
        <end position="543"/>
    </location>
</feature>
<feature type="compositionally biased region" description="Polar residues" evidence="1">
    <location>
        <begin position="64"/>
        <end position="74"/>
    </location>
</feature>
<evidence type="ECO:0000259" key="3">
    <source>
        <dbReference type="SMART" id="SM00642"/>
    </source>
</evidence>
<dbReference type="PANTHER" id="PTHR10357:SF225">
    <property type="entry name" value="MALTASE 1-LIKE PROTEIN"/>
    <property type="match status" value="1"/>
</dbReference>
<name>A0ABD0YU56_9HEMI</name>
<dbReference type="SMART" id="SM00642">
    <property type="entry name" value="Aamy"/>
    <property type="match status" value="1"/>
</dbReference>
<dbReference type="Pfam" id="PF00128">
    <property type="entry name" value="Alpha-amylase"/>
    <property type="match status" value="1"/>
</dbReference>
<dbReference type="InterPro" id="IPR017853">
    <property type="entry name" value="GH"/>
</dbReference>
<keyword evidence="2" id="KW-0472">Membrane</keyword>
<dbReference type="Proteomes" id="UP001558652">
    <property type="component" value="Unassembled WGS sequence"/>
</dbReference>
<dbReference type="SUPFAM" id="SSF51445">
    <property type="entry name" value="(Trans)glycosidases"/>
    <property type="match status" value="1"/>
</dbReference>
<organism evidence="4 5">
    <name type="scientific">Ranatra chinensis</name>
    <dbReference type="NCBI Taxonomy" id="642074"/>
    <lineage>
        <taxon>Eukaryota</taxon>
        <taxon>Metazoa</taxon>
        <taxon>Ecdysozoa</taxon>
        <taxon>Arthropoda</taxon>
        <taxon>Hexapoda</taxon>
        <taxon>Insecta</taxon>
        <taxon>Pterygota</taxon>
        <taxon>Neoptera</taxon>
        <taxon>Paraneoptera</taxon>
        <taxon>Hemiptera</taxon>
        <taxon>Heteroptera</taxon>
        <taxon>Panheteroptera</taxon>
        <taxon>Nepomorpha</taxon>
        <taxon>Nepidae</taxon>
        <taxon>Ranatrinae</taxon>
        <taxon>Ranatra</taxon>
    </lineage>
</organism>
<keyword evidence="2" id="KW-0812">Transmembrane</keyword>